<protein>
    <submittedName>
        <fullName evidence="10">MmpL efflux pump</fullName>
    </submittedName>
</protein>
<evidence type="ECO:0000256" key="8">
    <source>
        <dbReference type="SAM" id="Phobius"/>
    </source>
</evidence>
<sequence length="1098" mass="122824">MLKRYLKVISSCRIPIILVWIGLFAAGCVFGPKLFAQTTNAIDAPRGTQGFEGHKIMERFFPFHTQQGLAYAFFHANDNSSILDVPCLEVFSMQFQTKIERYEADNKVQLLHTPLMGYYLSDNMLMQASTISMNGHSTIILIEFEHVEKKLAQDYEVLHKMFDSEYKSACSPAERAQLSAGLLGMSEFFRDAKNSIFEDVLKMCIIAIPFALVILLWSLRSIRLFLLAIFNSLTVVAVSLFITYFFAAYVLKVVTFAPAVLLAAAVAISVDYSLFILRRFRDEERIPLHSRVLAKPIQTEMKESQQSAPVEVSLSYPLSKAHIYNSIHTTMNTAGRIVAVSGLVLVCCFTSLFVLRNEMLTSLAICATVTTVINILTALSLIPASLFLFPSFFANFTNFGFGRCCCTSRRKKDALLAQPQTIAGFRSQMTAALTPPAKKTATSSASVESVPSSIQTAEAPEAEPKRKKVLHRRLYRFSRFVTKPAVSIVVIAVLTVLSVPCVEYYFGFMRLTLDNTQILTHNSLSMQNFLLLKQDFPAGLILPLEIVFDYADVPRPEGAPDELCNSVVTEPFYEYAHALIHNMTATFPDEIAEDGVISIFYFGIGDVEIPFDLMNMALHQPEMCQGMMDDICKAMRQLHTRFVSRQVPHPLGPHSAQRVCDEEATVMNLALKFDPMSSKTVTFLPKFYDHLGTWLESHPAPQMELPAVDSQPTLNPERQAALTQMGADFAAQLNRKGINLSQLNALPLPHPVKPINASLDAGKTKHSYPLSTRNSFRIAIDGTTAQMTDTVINIKLVLPLALGICGVVCFVLLAIVFKSIVLPLRTVATIFISHFVVFGIATFIFQHAATLFGWARPMFKEVDSIFFFVLVFGYTLVFGLALDYDLFLTFSVHEYKKKGREAWLGTQDRYFDCCPRKKDGASENEPLLKDSLPPPPEVSTNAAITHAIVSQTGTITSAGLVMTVAFAGLLASNVVAIVEMGLVLVISVLFDTFIIRLFLVPALFSLLGSLNWFPSRLWREEMWNKKSCVDPQELFVESGVVRLEVELERQLEAECKRRGVEKEDFAFESAEDDYARKVRMMRGYESHLTLMYTPCRKE</sequence>
<evidence type="ECO:0000256" key="3">
    <source>
        <dbReference type="ARBA" id="ARBA00022475"/>
    </source>
</evidence>
<evidence type="ECO:0000256" key="5">
    <source>
        <dbReference type="ARBA" id="ARBA00022989"/>
    </source>
</evidence>
<organism evidence="10 11">
    <name type="scientific">Blattamonas nauphoetae</name>
    <dbReference type="NCBI Taxonomy" id="2049346"/>
    <lineage>
        <taxon>Eukaryota</taxon>
        <taxon>Metamonada</taxon>
        <taxon>Preaxostyla</taxon>
        <taxon>Oxymonadida</taxon>
        <taxon>Blattamonas</taxon>
    </lineage>
</organism>
<evidence type="ECO:0000259" key="9">
    <source>
        <dbReference type="Pfam" id="PF03176"/>
    </source>
</evidence>
<feature type="transmembrane region" description="Helical" evidence="8">
    <location>
        <begin position="200"/>
        <end position="217"/>
    </location>
</feature>
<keyword evidence="3" id="KW-1003">Cell membrane</keyword>
<dbReference type="EMBL" id="JARBJD010000291">
    <property type="protein sequence ID" value="KAK2944610.1"/>
    <property type="molecule type" value="Genomic_DNA"/>
</dbReference>
<feature type="transmembrane region" description="Helical" evidence="8">
    <location>
        <begin position="224"/>
        <end position="247"/>
    </location>
</feature>
<evidence type="ECO:0000256" key="7">
    <source>
        <dbReference type="SAM" id="MobiDB-lite"/>
    </source>
</evidence>
<keyword evidence="6 8" id="KW-0472">Membrane</keyword>
<keyword evidence="4 8" id="KW-0812">Transmembrane</keyword>
<accession>A0ABQ9WYR3</accession>
<feature type="transmembrane region" description="Helical" evidence="8">
    <location>
        <begin position="796"/>
        <end position="817"/>
    </location>
</feature>
<feature type="region of interest" description="Disordered" evidence="7">
    <location>
        <begin position="440"/>
        <end position="461"/>
    </location>
</feature>
<feature type="transmembrane region" description="Helical" evidence="8">
    <location>
        <begin position="485"/>
        <end position="506"/>
    </location>
</feature>
<dbReference type="PROSITE" id="PS51257">
    <property type="entry name" value="PROKAR_LIPOPROTEIN"/>
    <property type="match status" value="1"/>
</dbReference>
<feature type="domain" description="Membrane transport protein MMPL" evidence="9">
    <location>
        <begin position="774"/>
        <end position="901"/>
    </location>
</feature>
<feature type="transmembrane region" description="Helical" evidence="8">
    <location>
        <begin position="993"/>
        <end position="1013"/>
    </location>
</feature>
<dbReference type="Pfam" id="PF03176">
    <property type="entry name" value="MMPL"/>
    <property type="match status" value="4"/>
</dbReference>
<dbReference type="InterPro" id="IPR050545">
    <property type="entry name" value="Mycobact_MmpL"/>
</dbReference>
<feature type="transmembrane region" description="Helical" evidence="8">
    <location>
        <begin position="865"/>
        <end position="890"/>
    </location>
</feature>
<comment type="similarity">
    <text evidence="2">Belongs to the resistance-nodulation-cell division (RND) (TC 2.A.6) family. MmpL subfamily.</text>
</comment>
<name>A0ABQ9WYR3_9EUKA</name>
<keyword evidence="5 8" id="KW-1133">Transmembrane helix</keyword>
<dbReference type="PANTHER" id="PTHR33406">
    <property type="entry name" value="MEMBRANE PROTEIN MJ1562-RELATED"/>
    <property type="match status" value="1"/>
</dbReference>
<dbReference type="PANTHER" id="PTHR33406:SF6">
    <property type="entry name" value="MEMBRANE PROTEIN YDGH-RELATED"/>
    <property type="match status" value="1"/>
</dbReference>
<feature type="transmembrane region" description="Helical" evidence="8">
    <location>
        <begin position="337"/>
        <end position="355"/>
    </location>
</feature>
<feature type="transmembrane region" description="Helical" evidence="8">
    <location>
        <begin position="960"/>
        <end position="987"/>
    </location>
</feature>
<dbReference type="InterPro" id="IPR004869">
    <property type="entry name" value="MMPL_dom"/>
</dbReference>
<feature type="compositionally biased region" description="Low complexity" evidence="7">
    <location>
        <begin position="440"/>
        <end position="453"/>
    </location>
</feature>
<evidence type="ECO:0000256" key="2">
    <source>
        <dbReference type="ARBA" id="ARBA00010157"/>
    </source>
</evidence>
<feature type="transmembrane region" description="Helical" evidence="8">
    <location>
        <begin position="824"/>
        <end position="845"/>
    </location>
</feature>
<gene>
    <name evidence="10" type="ORF">BLNAU_20468</name>
</gene>
<dbReference type="SUPFAM" id="SSF82866">
    <property type="entry name" value="Multidrug efflux transporter AcrB transmembrane domain"/>
    <property type="match status" value="2"/>
</dbReference>
<keyword evidence="11" id="KW-1185">Reference proteome</keyword>
<feature type="domain" description="Membrane transport protein MMPL" evidence="9">
    <location>
        <begin position="325"/>
        <end position="389"/>
    </location>
</feature>
<evidence type="ECO:0000256" key="4">
    <source>
        <dbReference type="ARBA" id="ARBA00022692"/>
    </source>
</evidence>
<dbReference type="Gene3D" id="1.20.1640.10">
    <property type="entry name" value="Multidrug efflux transporter AcrB transmembrane domain"/>
    <property type="match status" value="2"/>
</dbReference>
<feature type="transmembrane region" description="Helical" evidence="8">
    <location>
        <begin position="12"/>
        <end position="32"/>
    </location>
</feature>
<proteinExistence type="inferred from homology"/>
<feature type="domain" description="Membrane transport protein MMPL" evidence="9">
    <location>
        <begin position="121"/>
        <end position="285"/>
    </location>
</feature>
<reference evidence="10 11" key="1">
    <citation type="journal article" date="2022" name="bioRxiv">
        <title>Genomics of Preaxostyla Flagellates Illuminates Evolutionary Transitions and the Path Towards Mitochondrial Loss.</title>
        <authorList>
            <person name="Novak L.V.F."/>
            <person name="Treitli S.C."/>
            <person name="Pyrih J."/>
            <person name="Halakuc P."/>
            <person name="Pipaliya S.V."/>
            <person name="Vacek V."/>
            <person name="Brzon O."/>
            <person name="Soukal P."/>
            <person name="Eme L."/>
            <person name="Dacks J.B."/>
            <person name="Karnkowska A."/>
            <person name="Elias M."/>
            <person name="Hampl V."/>
        </authorList>
    </citation>
    <scope>NUCLEOTIDE SEQUENCE [LARGE SCALE GENOMIC DNA]</scope>
    <source>
        <strain evidence="10">NAU3</strain>
        <tissue evidence="10">Gut</tissue>
    </source>
</reference>
<evidence type="ECO:0000256" key="1">
    <source>
        <dbReference type="ARBA" id="ARBA00004651"/>
    </source>
</evidence>
<feature type="domain" description="Membrane transport protein MMPL" evidence="9">
    <location>
        <begin position="939"/>
        <end position="1023"/>
    </location>
</feature>
<evidence type="ECO:0000313" key="11">
    <source>
        <dbReference type="Proteomes" id="UP001281761"/>
    </source>
</evidence>
<feature type="transmembrane region" description="Helical" evidence="8">
    <location>
        <begin position="253"/>
        <end position="277"/>
    </location>
</feature>
<feature type="transmembrane region" description="Helical" evidence="8">
    <location>
        <begin position="361"/>
        <end position="389"/>
    </location>
</feature>
<evidence type="ECO:0000313" key="10">
    <source>
        <dbReference type="EMBL" id="KAK2944610.1"/>
    </source>
</evidence>
<comment type="subcellular location">
    <subcellularLocation>
        <location evidence="1">Cell membrane</location>
        <topology evidence="1">Multi-pass membrane protein</topology>
    </subcellularLocation>
</comment>
<dbReference type="Proteomes" id="UP001281761">
    <property type="component" value="Unassembled WGS sequence"/>
</dbReference>
<evidence type="ECO:0000256" key="6">
    <source>
        <dbReference type="ARBA" id="ARBA00023136"/>
    </source>
</evidence>
<comment type="caution">
    <text evidence="10">The sequence shown here is derived from an EMBL/GenBank/DDBJ whole genome shotgun (WGS) entry which is preliminary data.</text>
</comment>